<reference evidence="2 3" key="1">
    <citation type="submission" date="2018-12" db="EMBL/GenBank/DDBJ databases">
        <authorList>
            <consortium name="Pathogen Informatics"/>
        </authorList>
    </citation>
    <scope>NUCLEOTIDE SEQUENCE [LARGE SCALE GENOMIC DNA]</scope>
    <source>
        <strain evidence="2 3">NCTC5906</strain>
    </source>
</reference>
<sequence length="371" mass="40911">MPLKKTSLKLFTSLHANLFTLIGAVGKANVQKTVFFVTALFAATLLAFSAQAKIATDVDGNQVNIPDRVERVADLWHANNQIVLLLGGADKLVATTTAIAANPWFAEVYPNIKNVPVLTNGETIQVEELLSQKPDAMLLSKKSMLNEVNQAGLKGVRVSFQDFDGLKKTVRITAEVLGDKAPAVAEGYIKELEDNIQFVESRIKDVKEKQRPTVLHITNGSDLLKIDGGKSMIGEWIRLAGGKSVLPDEANMVTVTMESIVQANPDVIIIGSSGNKSQVAIEKIKADPSWQSISAVKNNRIYANPTGTFPWDRYSAEEALQILWAAQLFHPERFADVDMITKTQDFYRKYYNYNLSKENAQQILKGLPPLK</sequence>
<dbReference type="Gene3D" id="3.40.50.1980">
    <property type="entry name" value="Nitrogenase molybdenum iron protein domain"/>
    <property type="match status" value="2"/>
</dbReference>
<dbReference type="Pfam" id="PF01497">
    <property type="entry name" value="Peripla_BP_2"/>
    <property type="match status" value="1"/>
</dbReference>
<name>A0A448FAG7_AGGAP</name>
<dbReference type="PANTHER" id="PTHR30535">
    <property type="entry name" value="VITAMIN B12-BINDING PROTEIN"/>
    <property type="match status" value="1"/>
</dbReference>
<organism evidence="2 3">
    <name type="scientific">Aggregatibacter aphrophilus ATCC 33389</name>
    <dbReference type="NCBI Taxonomy" id="985008"/>
    <lineage>
        <taxon>Bacteria</taxon>
        <taxon>Pseudomonadati</taxon>
        <taxon>Pseudomonadota</taxon>
        <taxon>Gammaproteobacteria</taxon>
        <taxon>Pasteurellales</taxon>
        <taxon>Pasteurellaceae</taxon>
        <taxon>Aggregatibacter</taxon>
    </lineage>
</organism>
<evidence type="ECO:0000313" key="2">
    <source>
        <dbReference type="EMBL" id="VEF43674.1"/>
    </source>
</evidence>
<evidence type="ECO:0000259" key="1">
    <source>
        <dbReference type="PROSITE" id="PS50983"/>
    </source>
</evidence>
<dbReference type="Proteomes" id="UP000272690">
    <property type="component" value="Chromosome"/>
</dbReference>
<dbReference type="PROSITE" id="PS50983">
    <property type="entry name" value="FE_B12_PBP"/>
    <property type="match status" value="1"/>
</dbReference>
<accession>A0A448FAG7</accession>
<dbReference type="CDD" id="cd01142">
    <property type="entry name" value="TroA_e"/>
    <property type="match status" value="1"/>
</dbReference>
<proteinExistence type="predicted"/>
<dbReference type="InterPro" id="IPR050902">
    <property type="entry name" value="ABC_Transporter_SBP"/>
</dbReference>
<feature type="domain" description="Fe/B12 periplasmic-binding" evidence="1">
    <location>
        <begin position="71"/>
        <end position="333"/>
    </location>
</feature>
<evidence type="ECO:0000313" key="3">
    <source>
        <dbReference type="Proteomes" id="UP000272690"/>
    </source>
</evidence>
<dbReference type="InterPro" id="IPR002491">
    <property type="entry name" value="ABC_transptr_periplasmic_BD"/>
</dbReference>
<gene>
    <name evidence="2" type="ORF">NCTC5906_01585</name>
</gene>
<protein>
    <submittedName>
        <fullName evidence="2">Corrinoid ABC transporter substrate-binding protein</fullName>
    </submittedName>
</protein>
<dbReference type="PANTHER" id="PTHR30535:SF34">
    <property type="entry name" value="MOLYBDATE-BINDING PROTEIN MOLA"/>
    <property type="match status" value="1"/>
</dbReference>
<dbReference type="SUPFAM" id="SSF53807">
    <property type="entry name" value="Helical backbone' metal receptor"/>
    <property type="match status" value="1"/>
</dbReference>
<dbReference type="AlphaFoldDB" id="A0A448FAG7"/>
<dbReference type="EMBL" id="LR134327">
    <property type="protein sequence ID" value="VEF43674.1"/>
    <property type="molecule type" value="Genomic_DNA"/>
</dbReference>